<feature type="chain" id="PRO_5045408386" description="Lipoprotein" evidence="1">
    <location>
        <begin position="24"/>
        <end position="263"/>
    </location>
</feature>
<evidence type="ECO:0008006" key="4">
    <source>
        <dbReference type="Google" id="ProtNLM"/>
    </source>
</evidence>
<evidence type="ECO:0000313" key="2">
    <source>
        <dbReference type="EMBL" id="MDL2078611.1"/>
    </source>
</evidence>
<feature type="signal peptide" evidence="1">
    <location>
        <begin position="1"/>
        <end position="23"/>
    </location>
</feature>
<protein>
    <recommendedName>
        <fullName evidence="4">Lipoprotein</fullName>
    </recommendedName>
</protein>
<organism evidence="2 3">
    <name type="scientific">Streptomyces fuscus</name>
    <dbReference type="NCBI Taxonomy" id="3048495"/>
    <lineage>
        <taxon>Bacteria</taxon>
        <taxon>Bacillati</taxon>
        <taxon>Actinomycetota</taxon>
        <taxon>Actinomycetes</taxon>
        <taxon>Kitasatosporales</taxon>
        <taxon>Streptomycetaceae</taxon>
        <taxon>Streptomyces</taxon>
    </lineage>
</organism>
<sequence length="263" mass="27453">MTRSRTVHALASALSAAALLTCAACSDGDDSSGTGARDVASASPLAAQTTAPATLTQEGARSALITEKDIEDDWTQVDDAASWRDSLLIGTVDVNDFITGKSDAADCQQLMDRLYSEDLLGKPSGASALRGFEEGDSRLLYQVASYDADALSDSMDWLKSLPEKCDQFEMTGGDSGKRTVQVIEISVPDEGDARQGLRVTVKGTADGSAATLTQEIAAVRVDDNAITVTAGGLDGVEDDSIEEAVENGTPRLEDVLAGKTPQS</sequence>
<gene>
    <name evidence="2" type="ORF">QNN03_19435</name>
</gene>
<name>A0ABT7J2I8_9ACTN</name>
<comment type="caution">
    <text evidence="2">The sequence shown here is derived from an EMBL/GenBank/DDBJ whole genome shotgun (WGS) entry which is preliminary data.</text>
</comment>
<keyword evidence="1" id="KW-0732">Signal</keyword>
<evidence type="ECO:0000256" key="1">
    <source>
        <dbReference type="SAM" id="SignalP"/>
    </source>
</evidence>
<reference evidence="2 3" key="1">
    <citation type="submission" date="2023-05" db="EMBL/GenBank/DDBJ databases">
        <title>Streptomyces fuscus sp. nov., a brown-black pigment producing actinomyces isolated from dry sand of Sea duck farm.</title>
        <authorList>
            <person name="Xie J."/>
            <person name="Shen N."/>
        </authorList>
    </citation>
    <scope>NUCLEOTIDE SEQUENCE [LARGE SCALE GENOMIC DNA]</scope>
    <source>
        <strain evidence="2 3">GXMU-J15</strain>
    </source>
</reference>
<dbReference type="EMBL" id="JASJUS010000017">
    <property type="protein sequence ID" value="MDL2078611.1"/>
    <property type="molecule type" value="Genomic_DNA"/>
</dbReference>
<dbReference type="RefSeq" id="WP_093717949.1">
    <property type="nucleotide sequence ID" value="NZ_JASJUS010000017.1"/>
</dbReference>
<evidence type="ECO:0000313" key="3">
    <source>
        <dbReference type="Proteomes" id="UP001241926"/>
    </source>
</evidence>
<keyword evidence="3" id="KW-1185">Reference proteome</keyword>
<proteinExistence type="predicted"/>
<dbReference type="Proteomes" id="UP001241926">
    <property type="component" value="Unassembled WGS sequence"/>
</dbReference>
<accession>A0ABT7J2I8</accession>